<accession>A0A8B8U0A7</accession>
<evidence type="ECO:0000313" key="3">
    <source>
        <dbReference type="RefSeq" id="XP_032347912.1"/>
    </source>
</evidence>
<dbReference type="RefSeq" id="XP_032347912.1">
    <property type="nucleotide sequence ID" value="XM_032492021.1"/>
</dbReference>
<protein>
    <submittedName>
        <fullName evidence="3">Translation initiation factor IF-2-like</fullName>
    </submittedName>
</protein>
<dbReference type="GeneID" id="106730685"/>
<dbReference type="KEGG" id="cfr:106730685"/>
<reference evidence="3" key="1">
    <citation type="submission" date="2025-08" db="UniProtKB">
        <authorList>
            <consortium name="RefSeq"/>
        </authorList>
    </citation>
    <scope>IDENTIFICATION</scope>
    <source>
        <tissue evidence="3">Ear skin</tissue>
    </source>
</reference>
<dbReference type="Proteomes" id="UP000694856">
    <property type="component" value="Chromosome 11"/>
</dbReference>
<organism evidence="2 3">
    <name type="scientific">Camelus ferus</name>
    <name type="common">Wild bactrian camel</name>
    <name type="synonym">Camelus bactrianus ferus</name>
    <dbReference type="NCBI Taxonomy" id="419612"/>
    <lineage>
        <taxon>Eukaryota</taxon>
        <taxon>Metazoa</taxon>
        <taxon>Chordata</taxon>
        <taxon>Craniata</taxon>
        <taxon>Vertebrata</taxon>
        <taxon>Euteleostomi</taxon>
        <taxon>Mammalia</taxon>
        <taxon>Eutheria</taxon>
        <taxon>Laurasiatheria</taxon>
        <taxon>Artiodactyla</taxon>
        <taxon>Tylopoda</taxon>
        <taxon>Camelidae</taxon>
        <taxon>Camelus</taxon>
    </lineage>
</organism>
<feature type="compositionally biased region" description="Pro residues" evidence="1">
    <location>
        <begin position="119"/>
        <end position="132"/>
    </location>
</feature>
<proteinExistence type="predicted"/>
<feature type="region of interest" description="Disordered" evidence="1">
    <location>
        <begin position="106"/>
        <end position="167"/>
    </location>
</feature>
<evidence type="ECO:0000313" key="2">
    <source>
        <dbReference type="Proteomes" id="UP000694856"/>
    </source>
</evidence>
<evidence type="ECO:0000256" key="1">
    <source>
        <dbReference type="SAM" id="MobiDB-lite"/>
    </source>
</evidence>
<sequence length="211" mass="22699">MSQLALQEALWDSVIVISVNKVGKCSKVTWSLLDLILPLKSFKKCYLNTLSRRLVVQGHHVVSAPTIYAQPESKGNITALDTSRGDLSPAAPTLWILSGGRLVQSPRASGQVAESGPRSPRPGPAPPRPPTQAPEGTAPLPCGPGARAGGTPSTQHPPSWPEPNGLTLPTAERLRLVAAAPEPRTRISIFDPVFWTYCFPKFLFLHLCPPH</sequence>
<name>A0A8B8U0A7_CAMFR</name>
<dbReference type="AlphaFoldDB" id="A0A8B8U0A7"/>
<gene>
    <name evidence="3" type="primary">LOC106730685</name>
</gene>
<keyword evidence="2" id="KW-1185">Reference proteome</keyword>